<proteinExistence type="predicted"/>
<feature type="domain" description="NADP-dependent oxidoreductase" evidence="1">
    <location>
        <begin position="3"/>
        <end position="56"/>
    </location>
</feature>
<dbReference type="Proteomes" id="UP001232445">
    <property type="component" value="Unassembled WGS sequence"/>
</dbReference>
<keyword evidence="3" id="KW-1185">Reference proteome</keyword>
<evidence type="ECO:0000313" key="3">
    <source>
        <dbReference type="Proteomes" id="UP001232445"/>
    </source>
</evidence>
<gene>
    <name evidence="2" type="ORF">J2S00_001564</name>
</gene>
<reference evidence="2 3" key="1">
    <citation type="submission" date="2023-07" db="EMBL/GenBank/DDBJ databases">
        <title>Genomic Encyclopedia of Type Strains, Phase IV (KMG-IV): sequencing the most valuable type-strain genomes for metagenomic binning, comparative biology and taxonomic classification.</title>
        <authorList>
            <person name="Goeker M."/>
        </authorList>
    </citation>
    <scope>NUCLEOTIDE SEQUENCE [LARGE SCALE GENOMIC DNA]</scope>
    <source>
        <strain evidence="2 3">DSM 17740</strain>
    </source>
</reference>
<dbReference type="InterPro" id="IPR036812">
    <property type="entry name" value="NAD(P)_OxRdtase_dom_sf"/>
</dbReference>
<accession>A0ABU0CRS3</accession>
<protein>
    <submittedName>
        <fullName evidence="2">Aryl-alcohol dehydrogenase-like predicted oxidoreductase</fullName>
    </submittedName>
</protein>
<dbReference type="Gene3D" id="3.20.20.100">
    <property type="entry name" value="NADP-dependent oxidoreductase domain"/>
    <property type="match status" value="1"/>
</dbReference>
<evidence type="ECO:0000259" key="1">
    <source>
        <dbReference type="Pfam" id="PF00248"/>
    </source>
</evidence>
<dbReference type="EMBL" id="JAUSUQ010000005">
    <property type="protein sequence ID" value="MDQ0338778.1"/>
    <property type="molecule type" value="Genomic_DNA"/>
</dbReference>
<dbReference type="SUPFAM" id="SSF51430">
    <property type="entry name" value="NAD(P)-linked oxidoreductase"/>
    <property type="match status" value="1"/>
</dbReference>
<dbReference type="Pfam" id="PF00248">
    <property type="entry name" value="Aldo_ket_red"/>
    <property type="match status" value="1"/>
</dbReference>
<evidence type="ECO:0000313" key="2">
    <source>
        <dbReference type="EMBL" id="MDQ0338778.1"/>
    </source>
</evidence>
<comment type="caution">
    <text evidence="2">The sequence shown here is derived from an EMBL/GenBank/DDBJ whole genome shotgun (WGS) entry which is preliminary data.</text>
</comment>
<dbReference type="InterPro" id="IPR023210">
    <property type="entry name" value="NADP_OxRdtase_dom"/>
</dbReference>
<sequence length="72" mass="8389">MINLILKRLQRERIDLYQIHCLPLHILKDGSVFEVLDKLQEEGKICYYGVSVETVEEGLFCLTDPNVKALQR</sequence>
<name>A0ABU0CRS3_9BACI</name>
<organism evidence="2 3">
    <name type="scientific">Caldalkalibacillus uzonensis</name>
    <dbReference type="NCBI Taxonomy" id="353224"/>
    <lineage>
        <taxon>Bacteria</taxon>
        <taxon>Bacillati</taxon>
        <taxon>Bacillota</taxon>
        <taxon>Bacilli</taxon>
        <taxon>Bacillales</taxon>
        <taxon>Bacillaceae</taxon>
        <taxon>Caldalkalibacillus</taxon>
    </lineage>
</organism>